<gene>
    <name evidence="3" type="ORF">ALO92_02293</name>
</gene>
<evidence type="ECO:0000313" key="4">
    <source>
        <dbReference type="Proteomes" id="UP000050411"/>
    </source>
</evidence>
<feature type="transmembrane region" description="Helical" evidence="1">
    <location>
        <begin position="68"/>
        <end position="91"/>
    </location>
</feature>
<feature type="transmembrane region" description="Helical" evidence="1">
    <location>
        <begin position="215"/>
        <end position="236"/>
    </location>
</feature>
<evidence type="ECO:0000259" key="2">
    <source>
        <dbReference type="Pfam" id="PF00892"/>
    </source>
</evidence>
<dbReference type="Proteomes" id="UP000050411">
    <property type="component" value="Unassembled WGS sequence"/>
</dbReference>
<sequence>MCDAHGSIWVESAFGHGVGLLKLEQGSAMSTASTPLSGVNKPLKGIGFILLATFLFASHDTLSKYLSGFYPIILVVWARYLVHTLLMACIFMPSSGLRVLRTKRPGLQVLRALALLGTSLLFTSSLMFIPQAEATAVNFLAPLLVTALSVPLLHERVTRGQWIAVVVGFVGVMIIIHPGGELFTPAILLPLSSALCFALYQLLTRLVSPFDSPTTSNFFAGLFNTLLMSALVPFFWEVPALKHLPFLLALGACGMSAHLLLTQAFRFAAPAMLAPFSYCQIVFAGLLGFLFFDHMPSPTAQAGIAIICLSGLAAAWQQRRKGG</sequence>
<feature type="transmembrane region" description="Helical" evidence="1">
    <location>
        <begin position="273"/>
        <end position="292"/>
    </location>
</feature>
<feature type="transmembrane region" description="Helical" evidence="1">
    <location>
        <begin position="182"/>
        <end position="203"/>
    </location>
</feature>
<reference evidence="3 4" key="1">
    <citation type="submission" date="2015-09" db="EMBL/GenBank/DDBJ databases">
        <title>Genome announcement of multiple Pseudomonas syringae strains.</title>
        <authorList>
            <person name="Thakur S."/>
            <person name="Wang P.W."/>
            <person name="Gong Y."/>
            <person name="Weir B.S."/>
            <person name="Guttman D.S."/>
        </authorList>
    </citation>
    <scope>NUCLEOTIDE SEQUENCE [LARGE SCALE GENOMIC DNA]</scope>
    <source>
        <strain evidence="3 4">ICMP19117</strain>
    </source>
</reference>
<feature type="transmembrane region" description="Helical" evidence="1">
    <location>
        <begin position="112"/>
        <end position="129"/>
    </location>
</feature>
<proteinExistence type="predicted"/>
<dbReference type="EMBL" id="LJQB01000027">
    <property type="protein sequence ID" value="KPW86195.1"/>
    <property type="molecule type" value="Genomic_DNA"/>
</dbReference>
<feature type="transmembrane region" description="Helical" evidence="1">
    <location>
        <begin position="298"/>
        <end position="316"/>
    </location>
</feature>
<feature type="domain" description="EamA" evidence="2">
    <location>
        <begin position="44"/>
        <end position="176"/>
    </location>
</feature>
<dbReference type="PATRIC" id="fig|200452.3.peg.2778"/>
<dbReference type="Pfam" id="PF00892">
    <property type="entry name" value="EamA"/>
    <property type="match status" value="2"/>
</dbReference>
<keyword evidence="1" id="KW-0812">Transmembrane</keyword>
<evidence type="ECO:0000256" key="1">
    <source>
        <dbReference type="SAM" id="Phobius"/>
    </source>
</evidence>
<feature type="transmembrane region" description="Helical" evidence="1">
    <location>
        <begin position="160"/>
        <end position="176"/>
    </location>
</feature>
<dbReference type="InterPro" id="IPR037185">
    <property type="entry name" value="EmrE-like"/>
</dbReference>
<feature type="transmembrane region" description="Helical" evidence="1">
    <location>
        <begin position="135"/>
        <end position="153"/>
    </location>
</feature>
<dbReference type="SUPFAM" id="SSF103481">
    <property type="entry name" value="Multidrug resistance efflux transporter EmrE"/>
    <property type="match status" value="2"/>
</dbReference>
<feature type="transmembrane region" description="Helical" evidence="1">
    <location>
        <begin position="45"/>
        <end position="62"/>
    </location>
</feature>
<comment type="caution">
    <text evidence="3">The sequence shown here is derived from an EMBL/GenBank/DDBJ whole genome shotgun (WGS) entry which is preliminary data.</text>
</comment>
<feature type="domain" description="EamA" evidence="2">
    <location>
        <begin position="186"/>
        <end position="310"/>
    </location>
</feature>
<name>A0A0P9MDY6_9PSED</name>
<dbReference type="PANTHER" id="PTHR22911">
    <property type="entry name" value="ACYL-MALONYL CONDENSING ENZYME-RELATED"/>
    <property type="match status" value="1"/>
</dbReference>
<dbReference type="InterPro" id="IPR000620">
    <property type="entry name" value="EamA_dom"/>
</dbReference>
<organism evidence="3 4">
    <name type="scientific">Pseudomonas congelans</name>
    <dbReference type="NCBI Taxonomy" id="200452"/>
    <lineage>
        <taxon>Bacteria</taxon>
        <taxon>Pseudomonadati</taxon>
        <taxon>Pseudomonadota</taxon>
        <taxon>Gammaproteobacteria</taxon>
        <taxon>Pseudomonadales</taxon>
        <taxon>Pseudomonadaceae</taxon>
        <taxon>Pseudomonas</taxon>
    </lineage>
</organism>
<dbReference type="AlphaFoldDB" id="A0A0P9MDY6"/>
<keyword evidence="1" id="KW-0472">Membrane</keyword>
<accession>A0A0P9MDY6</accession>
<feature type="transmembrane region" description="Helical" evidence="1">
    <location>
        <begin position="242"/>
        <end position="261"/>
    </location>
</feature>
<dbReference type="GO" id="GO:0016020">
    <property type="term" value="C:membrane"/>
    <property type="evidence" value="ECO:0007669"/>
    <property type="project" value="InterPro"/>
</dbReference>
<dbReference type="PANTHER" id="PTHR22911:SF103">
    <property type="entry name" value="BLR2811 PROTEIN"/>
    <property type="match status" value="1"/>
</dbReference>
<keyword evidence="1" id="KW-1133">Transmembrane helix</keyword>
<evidence type="ECO:0000313" key="3">
    <source>
        <dbReference type="EMBL" id="KPW86195.1"/>
    </source>
</evidence>
<protein>
    <recommendedName>
        <fullName evidence="2">EamA domain-containing protein</fullName>
    </recommendedName>
</protein>